<evidence type="ECO:0000313" key="10">
    <source>
        <dbReference type="Proteomes" id="UP001216674"/>
    </source>
</evidence>
<feature type="domain" description="Acyl-CoA oxidase/dehydrogenase middle" evidence="7">
    <location>
        <begin position="125"/>
        <end position="215"/>
    </location>
</feature>
<feature type="domain" description="Acyl-CoA dehydrogenase/oxidase C-terminal" evidence="6">
    <location>
        <begin position="232"/>
        <end position="394"/>
    </location>
</feature>
<dbReference type="Proteomes" id="UP001216674">
    <property type="component" value="Unassembled WGS sequence"/>
</dbReference>
<dbReference type="PANTHER" id="PTHR43292">
    <property type="entry name" value="ACYL-COA DEHYDROGENASE"/>
    <property type="match status" value="1"/>
</dbReference>
<name>A0ABT6AQQ4_9BURK</name>
<reference evidence="9 10" key="1">
    <citation type="submission" date="2023-03" db="EMBL/GenBank/DDBJ databases">
        <title>Draft assemblies of triclosan tolerant bacteria isolated from returned activated sludge.</title>
        <authorList>
            <person name="Van Hamelsveld S."/>
        </authorList>
    </citation>
    <scope>NUCLEOTIDE SEQUENCE [LARGE SCALE GENOMIC DNA]</scope>
    <source>
        <strain evidence="9 10">GW210010_S58</strain>
    </source>
</reference>
<evidence type="ECO:0000256" key="2">
    <source>
        <dbReference type="ARBA" id="ARBA00009347"/>
    </source>
</evidence>
<evidence type="ECO:0000313" key="9">
    <source>
        <dbReference type="EMBL" id="MDF3834938.1"/>
    </source>
</evidence>
<evidence type="ECO:0000256" key="4">
    <source>
        <dbReference type="ARBA" id="ARBA00022827"/>
    </source>
</evidence>
<evidence type="ECO:0000259" key="6">
    <source>
        <dbReference type="Pfam" id="PF00441"/>
    </source>
</evidence>
<dbReference type="SUPFAM" id="SSF47203">
    <property type="entry name" value="Acyl-CoA dehydrogenase C-terminal domain-like"/>
    <property type="match status" value="1"/>
</dbReference>
<evidence type="ECO:0000256" key="3">
    <source>
        <dbReference type="ARBA" id="ARBA00022630"/>
    </source>
</evidence>
<dbReference type="Pfam" id="PF02770">
    <property type="entry name" value="Acyl-CoA_dh_M"/>
    <property type="match status" value="1"/>
</dbReference>
<dbReference type="InterPro" id="IPR036250">
    <property type="entry name" value="AcylCo_DH-like_C"/>
</dbReference>
<dbReference type="Gene3D" id="1.10.540.10">
    <property type="entry name" value="Acyl-CoA dehydrogenase/oxidase, N-terminal domain"/>
    <property type="match status" value="1"/>
</dbReference>
<evidence type="ECO:0000256" key="1">
    <source>
        <dbReference type="ARBA" id="ARBA00001974"/>
    </source>
</evidence>
<dbReference type="InterPro" id="IPR006091">
    <property type="entry name" value="Acyl-CoA_Oxase/DH_mid-dom"/>
</dbReference>
<dbReference type="Gene3D" id="2.40.110.10">
    <property type="entry name" value="Butyryl-CoA Dehydrogenase, subunit A, domain 2"/>
    <property type="match status" value="1"/>
</dbReference>
<dbReference type="Pfam" id="PF02771">
    <property type="entry name" value="Acyl-CoA_dh_N"/>
    <property type="match status" value="1"/>
</dbReference>
<keyword evidence="5" id="KW-0560">Oxidoreductase</keyword>
<feature type="domain" description="Acyl-CoA dehydrogenase/oxidase N-terminal" evidence="8">
    <location>
        <begin position="7"/>
        <end position="121"/>
    </location>
</feature>
<keyword evidence="10" id="KW-1185">Reference proteome</keyword>
<keyword evidence="3" id="KW-0285">Flavoprotein</keyword>
<dbReference type="InterPro" id="IPR046373">
    <property type="entry name" value="Acyl-CoA_Oxase/DH_mid-dom_sf"/>
</dbReference>
<dbReference type="InterPro" id="IPR009075">
    <property type="entry name" value="AcylCo_DH/oxidase_C"/>
</dbReference>
<accession>A0ABT6AQQ4</accession>
<organism evidence="9 10">
    <name type="scientific">Cupriavidus basilensis</name>
    <dbReference type="NCBI Taxonomy" id="68895"/>
    <lineage>
        <taxon>Bacteria</taxon>
        <taxon>Pseudomonadati</taxon>
        <taxon>Pseudomonadota</taxon>
        <taxon>Betaproteobacteria</taxon>
        <taxon>Burkholderiales</taxon>
        <taxon>Burkholderiaceae</taxon>
        <taxon>Cupriavidus</taxon>
    </lineage>
</organism>
<dbReference type="InterPro" id="IPR037069">
    <property type="entry name" value="AcylCoA_DH/ox_N_sf"/>
</dbReference>
<dbReference type="Pfam" id="PF00441">
    <property type="entry name" value="Acyl-CoA_dh_1"/>
    <property type="match status" value="1"/>
</dbReference>
<keyword evidence="4" id="KW-0274">FAD</keyword>
<dbReference type="PANTHER" id="PTHR43292:SF3">
    <property type="entry name" value="ACYL-COA DEHYDROGENASE FADE29"/>
    <property type="match status" value="1"/>
</dbReference>
<comment type="cofactor">
    <cofactor evidence="1">
        <name>FAD</name>
        <dbReference type="ChEBI" id="CHEBI:57692"/>
    </cofactor>
</comment>
<comment type="similarity">
    <text evidence="2">Belongs to the acyl-CoA dehydrogenase family.</text>
</comment>
<comment type="caution">
    <text evidence="9">The sequence shown here is derived from an EMBL/GenBank/DDBJ whole genome shotgun (WGS) entry which is preliminary data.</text>
</comment>
<dbReference type="EMBL" id="JARJLM010000315">
    <property type="protein sequence ID" value="MDF3834938.1"/>
    <property type="molecule type" value="Genomic_DNA"/>
</dbReference>
<proteinExistence type="inferred from homology"/>
<dbReference type="InterPro" id="IPR013786">
    <property type="entry name" value="AcylCoA_DH/ox_N"/>
</dbReference>
<dbReference type="SUPFAM" id="SSF56645">
    <property type="entry name" value="Acyl-CoA dehydrogenase NM domain-like"/>
    <property type="match status" value="1"/>
</dbReference>
<dbReference type="InterPro" id="IPR052161">
    <property type="entry name" value="Mycobact_Acyl-CoA_DH"/>
</dbReference>
<evidence type="ECO:0000259" key="7">
    <source>
        <dbReference type="Pfam" id="PF02770"/>
    </source>
</evidence>
<evidence type="ECO:0000256" key="5">
    <source>
        <dbReference type="ARBA" id="ARBA00023002"/>
    </source>
</evidence>
<sequence>MQLTYSAAEQAFREEVRAFIRATLPEDIRRKALQNRPLGKSEIVRWTKRLAEQGWSAPNWPVEHGGTGWTPVQSYIFTEEAALAGAPEPIAFGVRMVAPVLLAFGTDEQKARYLPRILSGDDWWCQGYSEPGAGSDLASLSTSATRDGDEFVVNGQKIWTTYAQHADMMFCLVRTDPQARKQRGISFLLMDMKSPGITVRPIITLDGKHEVNEVFLDSVRVPASNLVGGLHQGWDCAKYLLRHERFSTGMIGYIRRNLKLLIDSAASRPGPSGPLSEDISFCEKVARIGIEVDALEYTLLRALSEADRGGDVGTKASLFKIRSCQLAQQVSELHLDALGVDALAYPAEARQIGWTSGGLLPDDAPPQVANYLNLRKLTIYGGSEEVQKNILAKAELNL</sequence>
<dbReference type="InterPro" id="IPR009100">
    <property type="entry name" value="AcylCoA_DH/oxidase_NM_dom_sf"/>
</dbReference>
<gene>
    <name evidence="9" type="ORF">P3W85_18520</name>
</gene>
<dbReference type="Gene3D" id="1.20.140.10">
    <property type="entry name" value="Butyryl-CoA Dehydrogenase, subunit A, domain 3"/>
    <property type="match status" value="1"/>
</dbReference>
<protein>
    <submittedName>
        <fullName evidence="9">Acyl-CoA dehydrogenase family protein</fullName>
    </submittedName>
</protein>
<dbReference type="RefSeq" id="WP_276265865.1">
    <property type="nucleotide sequence ID" value="NZ_JARJLM010000315.1"/>
</dbReference>
<evidence type="ECO:0000259" key="8">
    <source>
        <dbReference type="Pfam" id="PF02771"/>
    </source>
</evidence>